<dbReference type="SUPFAM" id="SSF51197">
    <property type="entry name" value="Clavaminate synthase-like"/>
    <property type="match status" value="1"/>
</dbReference>
<feature type="domain" description="JmjC" evidence="1">
    <location>
        <begin position="127"/>
        <end position="298"/>
    </location>
</feature>
<gene>
    <name evidence="2" type="ORF">AOQ84DRAFT_309856</name>
</gene>
<dbReference type="EMBL" id="KV748662">
    <property type="protein sequence ID" value="OCL13859.1"/>
    <property type="molecule type" value="Genomic_DNA"/>
</dbReference>
<dbReference type="InterPro" id="IPR003347">
    <property type="entry name" value="JmjC_dom"/>
</dbReference>
<sequence length="360" mass="41172">MQQRKSLKTWGELNNQVMHDLLSRASQPVTSGTDDQIEAYYLTGEEAATRLEPHAVLNGPIITHYQQQFKWAQHKGRPIEQLFRRIGNPNRTVSVQKPSLSLKEPSFIAMRLGDVQDSFQENIVSDDPLNVLDLRNPLPRSVLPNFLTGEDCQLLSRLRDTVLEGATAERCTASLADWNVWRDDEDWVTLAQGGAHTLMHEDSCGKATWLTVQEGQLGFGWMSRPTKDEKHAWSTSPNDYAGGKLRYIVLHRDQTIYFEAGTVHFVFRLAQCQTLLLGGHILRWSRVDLWMETVLNQLKFPNTTNEDVLPLTPKYVRTIADLIENKKKLGRAEELGGEDAISRFFDLKEQFEQELSHYQL</sequence>
<dbReference type="OrthoDB" id="3860121at2759"/>
<evidence type="ECO:0000259" key="1">
    <source>
        <dbReference type="PROSITE" id="PS51184"/>
    </source>
</evidence>
<evidence type="ECO:0000313" key="3">
    <source>
        <dbReference type="Proteomes" id="UP000250140"/>
    </source>
</evidence>
<dbReference type="Proteomes" id="UP000250140">
    <property type="component" value="Unassembled WGS sequence"/>
</dbReference>
<protein>
    <recommendedName>
        <fullName evidence="1">JmjC domain-containing protein</fullName>
    </recommendedName>
</protein>
<evidence type="ECO:0000313" key="2">
    <source>
        <dbReference type="EMBL" id="OCL13859.1"/>
    </source>
</evidence>
<name>A0A8E2JY02_9PEZI</name>
<proteinExistence type="predicted"/>
<reference evidence="2 3" key="1">
    <citation type="journal article" date="2016" name="Nat. Commun.">
        <title>Ectomycorrhizal ecology is imprinted in the genome of the dominant symbiotic fungus Cenococcum geophilum.</title>
        <authorList>
            <consortium name="DOE Joint Genome Institute"/>
            <person name="Peter M."/>
            <person name="Kohler A."/>
            <person name="Ohm R.A."/>
            <person name="Kuo A."/>
            <person name="Krutzmann J."/>
            <person name="Morin E."/>
            <person name="Arend M."/>
            <person name="Barry K.W."/>
            <person name="Binder M."/>
            <person name="Choi C."/>
            <person name="Clum A."/>
            <person name="Copeland A."/>
            <person name="Grisel N."/>
            <person name="Haridas S."/>
            <person name="Kipfer T."/>
            <person name="LaButti K."/>
            <person name="Lindquist E."/>
            <person name="Lipzen A."/>
            <person name="Maire R."/>
            <person name="Meier B."/>
            <person name="Mihaltcheva S."/>
            <person name="Molinier V."/>
            <person name="Murat C."/>
            <person name="Poggeler S."/>
            <person name="Quandt C.A."/>
            <person name="Sperisen C."/>
            <person name="Tritt A."/>
            <person name="Tisserant E."/>
            <person name="Crous P.W."/>
            <person name="Henrissat B."/>
            <person name="Nehls U."/>
            <person name="Egli S."/>
            <person name="Spatafora J.W."/>
            <person name="Grigoriev I.V."/>
            <person name="Martin F.M."/>
        </authorList>
    </citation>
    <scope>NUCLEOTIDE SEQUENCE [LARGE SCALE GENOMIC DNA]</scope>
    <source>
        <strain evidence="2 3">CBS 207.34</strain>
    </source>
</reference>
<dbReference type="PROSITE" id="PS51184">
    <property type="entry name" value="JMJC"/>
    <property type="match status" value="1"/>
</dbReference>
<dbReference type="AlphaFoldDB" id="A0A8E2JY02"/>
<accession>A0A8E2JY02</accession>
<organism evidence="2 3">
    <name type="scientific">Glonium stellatum</name>
    <dbReference type="NCBI Taxonomy" id="574774"/>
    <lineage>
        <taxon>Eukaryota</taxon>
        <taxon>Fungi</taxon>
        <taxon>Dikarya</taxon>
        <taxon>Ascomycota</taxon>
        <taxon>Pezizomycotina</taxon>
        <taxon>Dothideomycetes</taxon>
        <taxon>Pleosporomycetidae</taxon>
        <taxon>Gloniales</taxon>
        <taxon>Gloniaceae</taxon>
        <taxon>Glonium</taxon>
    </lineage>
</organism>
<keyword evidence="3" id="KW-1185">Reference proteome</keyword>